<dbReference type="Proteomes" id="UP000187609">
    <property type="component" value="Unassembled WGS sequence"/>
</dbReference>
<keyword evidence="7" id="KW-1185">Reference proteome</keyword>
<name>A0A1J6IFK4_NICAT</name>
<comment type="caution">
    <text evidence="6">The sequence shown here is derived from an EMBL/GenBank/DDBJ whole genome shotgun (WGS) entry which is preliminary data.</text>
</comment>
<evidence type="ECO:0000256" key="1">
    <source>
        <dbReference type="ARBA" id="ARBA00022729"/>
    </source>
</evidence>
<keyword evidence="1 4" id="KW-0732">Signal</keyword>
<feature type="chain" id="PRO_5013335136" description="Pectinesterase inhibitor domain-containing protein" evidence="4">
    <location>
        <begin position="16"/>
        <end position="162"/>
    </location>
</feature>
<sequence>LISLIFLCVTKLATSQSPLVSDFCHKGGIQEPNFCLRFLGLDSRSKTATSAHDLEGITIDWGSEYAKTVTSKALSFLQSATDPKVEAALSACVQAYTTLNFDFNTIRAAFQSGTSIAEQAANARLAVSNCNQAFSEKQLLSPLANDNNKLLSFIQIILANGV</sequence>
<evidence type="ECO:0000256" key="2">
    <source>
        <dbReference type="ARBA" id="ARBA00023157"/>
    </source>
</evidence>
<dbReference type="InterPro" id="IPR006501">
    <property type="entry name" value="Pectinesterase_inhib_dom"/>
</dbReference>
<evidence type="ECO:0000259" key="5">
    <source>
        <dbReference type="SMART" id="SM00856"/>
    </source>
</evidence>
<dbReference type="PANTHER" id="PTHR36710:SF18">
    <property type="entry name" value="PECTINESTERASE INHIBITOR 5-RELATED"/>
    <property type="match status" value="1"/>
</dbReference>
<feature type="domain" description="Pectinesterase inhibitor" evidence="5">
    <location>
        <begin position="15"/>
        <end position="160"/>
    </location>
</feature>
<reference evidence="6" key="1">
    <citation type="submission" date="2016-11" db="EMBL/GenBank/DDBJ databases">
        <title>The genome of Nicotiana attenuata.</title>
        <authorList>
            <person name="Xu S."/>
            <person name="Brockmoeller T."/>
            <person name="Gaquerel E."/>
            <person name="Navarro A."/>
            <person name="Kuhl H."/>
            <person name="Gase K."/>
            <person name="Ling Z."/>
            <person name="Zhou W."/>
            <person name="Kreitzer C."/>
            <person name="Stanke M."/>
            <person name="Tang H."/>
            <person name="Lyons E."/>
            <person name="Pandey P."/>
            <person name="Pandey S.P."/>
            <person name="Timmermann B."/>
            <person name="Baldwin I.T."/>
        </authorList>
    </citation>
    <scope>NUCLEOTIDE SEQUENCE [LARGE SCALE GENOMIC DNA]</scope>
    <source>
        <strain evidence="6">UT</strain>
    </source>
</reference>
<gene>
    <name evidence="6" type="ORF">A4A49_57612</name>
</gene>
<dbReference type="AlphaFoldDB" id="A0A1J6IFK4"/>
<dbReference type="GO" id="GO:0004857">
    <property type="term" value="F:enzyme inhibitor activity"/>
    <property type="evidence" value="ECO:0007669"/>
    <property type="project" value="InterPro"/>
</dbReference>
<dbReference type="NCBIfam" id="TIGR01614">
    <property type="entry name" value="PME_inhib"/>
    <property type="match status" value="1"/>
</dbReference>
<evidence type="ECO:0000256" key="4">
    <source>
        <dbReference type="SAM" id="SignalP"/>
    </source>
</evidence>
<evidence type="ECO:0000256" key="3">
    <source>
        <dbReference type="ARBA" id="ARBA00038471"/>
    </source>
</evidence>
<proteinExistence type="inferred from homology"/>
<dbReference type="InterPro" id="IPR052421">
    <property type="entry name" value="PCW_Enzyme_Inhibitor"/>
</dbReference>
<dbReference type="InterPro" id="IPR035513">
    <property type="entry name" value="Invertase/methylesterase_inhib"/>
</dbReference>
<dbReference type="Pfam" id="PF04043">
    <property type="entry name" value="PMEI"/>
    <property type="match status" value="1"/>
</dbReference>
<dbReference type="SUPFAM" id="SSF101148">
    <property type="entry name" value="Plant invertase/pectin methylesterase inhibitor"/>
    <property type="match status" value="1"/>
</dbReference>
<evidence type="ECO:0000313" key="6">
    <source>
        <dbReference type="EMBL" id="OIT03654.1"/>
    </source>
</evidence>
<dbReference type="Gene3D" id="1.20.140.40">
    <property type="entry name" value="Invertase/pectin methylesterase inhibitor family protein"/>
    <property type="match status" value="1"/>
</dbReference>
<organism evidence="6 7">
    <name type="scientific">Nicotiana attenuata</name>
    <name type="common">Coyote tobacco</name>
    <dbReference type="NCBI Taxonomy" id="49451"/>
    <lineage>
        <taxon>Eukaryota</taxon>
        <taxon>Viridiplantae</taxon>
        <taxon>Streptophyta</taxon>
        <taxon>Embryophyta</taxon>
        <taxon>Tracheophyta</taxon>
        <taxon>Spermatophyta</taxon>
        <taxon>Magnoliopsida</taxon>
        <taxon>eudicotyledons</taxon>
        <taxon>Gunneridae</taxon>
        <taxon>Pentapetalae</taxon>
        <taxon>asterids</taxon>
        <taxon>lamiids</taxon>
        <taxon>Solanales</taxon>
        <taxon>Solanaceae</taxon>
        <taxon>Nicotianoideae</taxon>
        <taxon>Nicotianeae</taxon>
        <taxon>Nicotiana</taxon>
    </lineage>
</organism>
<evidence type="ECO:0000313" key="7">
    <source>
        <dbReference type="Proteomes" id="UP000187609"/>
    </source>
</evidence>
<dbReference type="SMR" id="A0A1J6IFK4"/>
<feature type="signal peptide" evidence="4">
    <location>
        <begin position="1"/>
        <end position="15"/>
    </location>
</feature>
<keyword evidence="2" id="KW-1015">Disulfide bond</keyword>
<dbReference type="PANTHER" id="PTHR36710">
    <property type="entry name" value="PECTINESTERASE INHIBITOR-LIKE"/>
    <property type="match status" value="1"/>
</dbReference>
<dbReference type="EMBL" id="MJEQ01037187">
    <property type="protein sequence ID" value="OIT03654.1"/>
    <property type="molecule type" value="Genomic_DNA"/>
</dbReference>
<protein>
    <recommendedName>
        <fullName evidence="5">Pectinesterase inhibitor domain-containing protein</fullName>
    </recommendedName>
</protein>
<dbReference type="OMA" id="TIDWGSE"/>
<feature type="non-terminal residue" evidence="6">
    <location>
        <position position="1"/>
    </location>
</feature>
<dbReference type="SMART" id="SM00856">
    <property type="entry name" value="PMEI"/>
    <property type="match status" value="1"/>
</dbReference>
<comment type="similarity">
    <text evidence="3">Belongs to the PMEI family.</text>
</comment>
<feature type="non-terminal residue" evidence="6">
    <location>
        <position position="162"/>
    </location>
</feature>
<accession>A0A1J6IFK4</accession>